<dbReference type="SUPFAM" id="SSF69318">
    <property type="entry name" value="Integrin alpha N-terminal domain"/>
    <property type="match status" value="1"/>
</dbReference>
<feature type="signal peptide" evidence="1">
    <location>
        <begin position="1"/>
        <end position="21"/>
    </location>
</feature>
<feature type="chain" id="PRO_5014980323" description="VCBS repeat-containing protein" evidence="1">
    <location>
        <begin position="22"/>
        <end position="235"/>
    </location>
</feature>
<reference evidence="2 3" key="1">
    <citation type="journal article" date="2018" name="Int. J. Syst. Evol. Microbiol.">
        <title>Pseudooceanicola lipolyticus sp. nov., a marine alphaproteobacterium, reclassification of Oceanicola flagellatus as Pseudooceanicola flagellatus comb. nov. and emended description of the genus Pseudooceanicola.</title>
        <authorList>
            <person name="Huang M.-M."/>
            <person name="Guo L.-L."/>
            <person name="Wu Y.-H."/>
            <person name="Lai Q.-L."/>
            <person name="Shao Z.-Z."/>
            <person name="Wang C.-S."/>
            <person name="Wu M."/>
            <person name="Xu X.-W."/>
        </authorList>
    </citation>
    <scope>NUCLEOTIDE SEQUENCE [LARGE SCALE GENOMIC DNA]</scope>
    <source>
        <strain evidence="2 3">157</strain>
    </source>
</reference>
<dbReference type="PROSITE" id="PS51257">
    <property type="entry name" value="PROKAR_LIPOPROTEIN"/>
    <property type="match status" value="1"/>
</dbReference>
<dbReference type="AlphaFoldDB" id="A0A2M8J4N7"/>
<proteinExistence type="predicted"/>
<dbReference type="Proteomes" id="UP000231553">
    <property type="component" value="Unassembled WGS sequence"/>
</dbReference>
<dbReference type="InterPro" id="IPR028994">
    <property type="entry name" value="Integrin_alpha_N"/>
</dbReference>
<dbReference type="OrthoDB" id="58662at2"/>
<evidence type="ECO:0008006" key="4">
    <source>
        <dbReference type="Google" id="ProtNLM"/>
    </source>
</evidence>
<keyword evidence="3" id="KW-1185">Reference proteome</keyword>
<evidence type="ECO:0000256" key="1">
    <source>
        <dbReference type="SAM" id="SignalP"/>
    </source>
</evidence>
<evidence type="ECO:0000313" key="3">
    <source>
        <dbReference type="Proteomes" id="UP000231553"/>
    </source>
</evidence>
<dbReference type="EMBL" id="PGTB01000010">
    <property type="protein sequence ID" value="PJE37733.1"/>
    <property type="molecule type" value="Genomic_DNA"/>
</dbReference>
<evidence type="ECO:0000313" key="2">
    <source>
        <dbReference type="EMBL" id="PJE37733.1"/>
    </source>
</evidence>
<keyword evidence="1" id="KW-0732">Signal</keyword>
<accession>A0A2M8J4N7</accession>
<name>A0A2M8J4N7_9RHOB</name>
<organism evidence="2 3">
    <name type="scientific">Pseudooceanicola lipolyticus</name>
    <dbReference type="NCBI Taxonomy" id="2029104"/>
    <lineage>
        <taxon>Bacteria</taxon>
        <taxon>Pseudomonadati</taxon>
        <taxon>Pseudomonadota</taxon>
        <taxon>Alphaproteobacteria</taxon>
        <taxon>Rhodobacterales</taxon>
        <taxon>Paracoccaceae</taxon>
        <taxon>Pseudooceanicola</taxon>
    </lineage>
</organism>
<gene>
    <name evidence="2" type="ORF">CVM52_05700</name>
</gene>
<comment type="caution">
    <text evidence="2">The sequence shown here is derived from an EMBL/GenBank/DDBJ whole genome shotgun (WGS) entry which is preliminary data.</text>
</comment>
<sequence>MRRAAHVAALLLSLVACSAAAQTRGPDAAEYGDPTGRYDHGVLGDALEWGSLTLRTGAQRSRITLPPSRVFEDTAPRIVQIAPDRRAALVVESDVEQGARLALYDRDGLIAATPFIGQRHRWLSPLGAADLDGDGFVEIAYIDRPHLARVLRIWRFRDGALHPVANRAGLTNHRIGQEFISGGIRACGARPEIVSVNADWSRVMLSRLVDGRIETRGAGRFAGPESLAKALRCGG</sequence>
<dbReference type="RefSeq" id="WP_100161582.1">
    <property type="nucleotide sequence ID" value="NZ_PGTB01000010.1"/>
</dbReference>
<protein>
    <recommendedName>
        <fullName evidence="4">VCBS repeat-containing protein</fullName>
    </recommendedName>
</protein>